<protein>
    <recommendedName>
        <fullName evidence="3">Zn(2)-C6 fungal-type domain-containing protein</fullName>
    </recommendedName>
</protein>
<feature type="compositionally biased region" description="Polar residues" evidence="2">
    <location>
        <begin position="34"/>
        <end position="47"/>
    </location>
</feature>
<feature type="compositionally biased region" description="Low complexity" evidence="2">
    <location>
        <begin position="1"/>
        <end position="33"/>
    </location>
</feature>
<keyword evidence="1" id="KW-0539">Nucleus</keyword>
<sequence>MPDLVPSSDSPVSASSVQQATQPTQTSTPPESQGDAQPKTSIQQPQGYASIGRRAHKKSRTGCSTCKSRKIKCDERHPACLNCISHGVECPFLKPGAGNNASARAPKPKPDSPASSSSTSTSRPNPIMALPEGGELPLLELELLHNFTTKTYTTLTADASVWEFWRDDVVQLGLTCDYIMRAVLAVSALHLAYHRPDRRDFYVEAGILLHQKAARSAMRVMAVGDKIDKDHAANLFLFSMLTMFFALASPRRSNPDGTFFIGESGFPDWAFLLSGGKSIMDVLGEAGLETVASPFLVYGRRRWHAQRALLEATTAAATAATTKDPHQQQQQQHSPAASSPPEPRGPILAPLRARIQTTVSDPALLKTYAHALDELELALVVRQDPAAPRDVLDAMVWLWVMSDEFVPLLRLPTQEAVAIFAHFCVLLKHHESHWWLQGWGDHIMMRAREILDEEHRGWIDWPMREMGWMEGVEE</sequence>
<feature type="compositionally biased region" description="Low complexity" evidence="2">
    <location>
        <begin position="112"/>
        <end position="129"/>
    </location>
</feature>
<feature type="compositionally biased region" description="Low complexity" evidence="2">
    <location>
        <begin position="316"/>
        <end position="337"/>
    </location>
</feature>
<name>A0AAE0H6K4_9PEZI</name>
<dbReference type="InterPro" id="IPR052400">
    <property type="entry name" value="Zn2-C6_fungal_TF"/>
</dbReference>
<dbReference type="Gene3D" id="4.10.240.10">
    <property type="entry name" value="Zn(2)-C6 fungal-type DNA-binding domain"/>
    <property type="match status" value="1"/>
</dbReference>
<dbReference type="CDD" id="cd00067">
    <property type="entry name" value="GAL4"/>
    <property type="match status" value="1"/>
</dbReference>
<feature type="region of interest" description="Disordered" evidence="2">
    <location>
        <begin position="316"/>
        <end position="347"/>
    </location>
</feature>
<dbReference type="GeneID" id="87843886"/>
<evidence type="ECO:0000259" key="3">
    <source>
        <dbReference type="PROSITE" id="PS50048"/>
    </source>
</evidence>
<comment type="caution">
    <text evidence="4">The sequence shown here is derived from an EMBL/GenBank/DDBJ whole genome shotgun (WGS) entry which is preliminary data.</text>
</comment>
<evidence type="ECO:0000313" key="5">
    <source>
        <dbReference type="Proteomes" id="UP001278766"/>
    </source>
</evidence>
<dbReference type="SMART" id="SM00066">
    <property type="entry name" value="GAL4"/>
    <property type="match status" value="1"/>
</dbReference>
<reference evidence="4" key="1">
    <citation type="journal article" date="2023" name="Mol. Phylogenet. Evol.">
        <title>Genome-scale phylogeny and comparative genomics of the fungal order Sordariales.</title>
        <authorList>
            <person name="Hensen N."/>
            <person name="Bonometti L."/>
            <person name="Westerberg I."/>
            <person name="Brannstrom I.O."/>
            <person name="Guillou S."/>
            <person name="Cros-Aarteil S."/>
            <person name="Calhoun S."/>
            <person name="Haridas S."/>
            <person name="Kuo A."/>
            <person name="Mondo S."/>
            <person name="Pangilinan J."/>
            <person name="Riley R."/>
            <person name="LaButti K."/>
            <person name="Andreopoulos B."/>
            <person name="Lipzen A."/>
            <person name="Chen C."/>
            <person name="Yan M."/>
            <person name="Daum C."/>
            <person name="Ng V."/>
            <person name="Clum A."/>
            <person name="Steindorff A."/>
            <person name="Ohm R.A."/>
            <person name="Martin F."/>
            <person name="Silar P."/>
            <person name="Natvig D.O."/>
            <person name="Lalanne C."/>
            <person name="Gautier V."/>
            <person name="Ament-Velasquez S.L."/>
            <person name="Kruys A."/>
            <person name="Hutchinson M.I."/>
            <person name="Powell A.J."/>
            <person name="Barry K."/>
            <person name="Miller A.N."/>
            <person name="Grigoriev I.V."/>
            <person name="Debuchy R."/>
            <person name="Gladieux P."/>
            <person name="Hiltunen Thoren M."/>
            <person name="Johannesson H."/>
        </authorList>
    </citation>
    <scope>NUCLEOTIDE SEQUENCE</scope>
    <source>
        <strain evidence="4">CBS 168.71</strain>
    </source>
</reference>
<evidence type="ECO:0000256" key="1">
    <source>
        <dbReference type="ARBA" id="ARBA00023242"/>
    </source>
</evidence>
<dbReference type="Pfam" id="PF00172">
    <property type="entry name" value="Zn_clus"/>
    <property type="match status" value="1"/>
</dbReference>
<accession>A0AAE0H6K4</accession>
<dbReference type="AlphaFoldDB" id="A0AAE0H6K4"/>
<gene>
    <name evidence="4" type="ORF">B0H64DRAFT_446710</name>
</gene>
<dbReference type="PANTHER" id="PTHR47657">
    <property type="entry name" value="STEROL REGULATORY ELEMENT-BINDING PROTEIN ECM22"/>
    <property type="match status" value="1"/>
</dbReference>
<reference evidence="4" key="2">
    <citation type="submission" date="2023-06" db="EMBL/GenBank/DDBJ databases">
        <authorList>
            <consortium name="Lawrence Berkeley National Laboratory"/>
            <person name="Haridas S."/>
            <person name="Hensen N."/>
            <person name="Bonometti L."/>
            <person name="Westerberg I."/>
            <person name="Brannstrom I.O."/>
            <person name="Guillou S."/>
            <person name="Cros-Aarteil S."/>
            <person name="Calhoun S."/>
            <person name="Kuo A."/>
            <person name="Mondo S."/>
            <person name="Pangilinan J."/>
            <person name="Riley R."/>
            <person name="Labutti K."/>
            <person name="Andreopoulos B."/>
            <person name="Lipzen A."/>
            <person name="Chen C."/>
            <person name="Yanf M."/>
            <person name="Daum C."/>
            <person name="Ng V."/>
            <person name="Clum A."/>
            <person name="Steindorff A."/>
            <person name="Ohm R."/>
            <person name="Martin F."/>
            <person name="Silar P."/>
            <person name="Natvig D."/>
            <person name="Lalanne C."/>
            <person name="Gautier V."/>
            <person name="Ament-Velasquez S.L."/>
            <person name="Kruys A."/>
            <person name="Hutchinson M.I."/>
            <person name="Powell A.J."/>
            <person name="Barry K."/>
            <person name="Miller A.N."/>
            <person name="Grigoriev I.V."/>
            <person name="Debuchy R."/>
            <person name="Gladieux P."/>
            <person name="Thoren M.H."/>
            <person name="Johannesson H."/>
        </authorList>
    </citation>
    <scope>NUCLEOTIDE SEQUENCE</scope>
    <source>
        <strain evidence="4">CBS 168.71</strain>
    </source>
</reference>
<dbReference type="PROSITE" id="PS00463">
    <property type="entry name" value="ZN2_CY6_FUNGAL_1"/>
    <property type="match status" value="1"/>
</dbReference>
<dbReference type="SUPFAM" id="SSF57701">
    <property type="entry name" value="Zn2/Cys6 DNA-binding domain"/>
    <property type="match status" value="1"/>
</dbReference>
<dbReference type="Proteomes" id="UP001278766">
    <property type="component" value="Unassembled WGS sequence"/>
</dbReference>
<evidence type="ECO:0000313" key="4">
    <source>
        <dbReference type="EMBL" id="KAK3290893.1"/>
    </source>
</evidence>
<dbReference type="InterPro" id="IPR036864">
    <property type="entry name" value="Zn2-C6_fun-type_DNA-bd_sf"/>
</dbReference>
<dbReference type="PANTHER" id="PTHR47657:SF7">
    <property type="entry name" value="STEROL REGULATORY ELEMENT-BINDING PROTEIN ECM22"/>
    <property type="match status" value="1"/>
</dbReference>
<dbReference type="InterPro" id="IPR001138">
    <property type="entry name" value="Zn2Cys6_DnaBD"/>
</dbReference>
<feature type="region of interest" description="Disordered" evidence="2">
    <location>
        <begin position="99"/>
        <end position="129"/>
    </location>
</feature>
<dbReference type="GO" id="GO:0008270">
    <property type="term" value="F:zinc ion binding"/>
    <property type="evidence" value="ECO:0007669"/>
    <property type="project" value="InterPro"/>
</dbReference>
<dbReference type="PROSITE" id="PS50048">
    <property type="entry name" value="ZN2_CY6_FUNGAL_2"/>
    <property type="match status" value="1"/>
</dbReference>
<feature type="domain" description="Zn(2)-C6 fungal-type" evidence="3">
    <location>
        <begin position="62"/>
        <end position="92"/>
    </location>
</feature>
<dbReference type="GO" id="GO:0000981">
    <property type="term" value="F:DNA-binding transcription factor activity, RNA polymerase II-specific"/>
    <property type="evidence" value="ECO:0007669"/>
    <property type="project" value="InterPro"/>
</dbReference>
<dbReference type="EMBL" id="JAUEPN010000011">
    <property type="protein sequence ID" value="KAK3290893.1"/>
    <property type="molecule type" value="Genomic_DNA"/>
</dbReference>
<feature type="region of interest" description="Disordered" evidence="2">
    <location>
        <begin position="1"/>
        <end position="56"/>
    </location>
</feature>
<organism evidence="4 5">
    <name type="scientific">Chaetomium fimeti</name>
    <dbReference type="NCBI Taxonomy" id="1854472"/>
    <lineage>
        <taxon>Eukaryota</taxon>
        <taxon>Fungi</taxon>
        <taxon>Dikarya</taxon>
        <taxon>Ascomycota</taxon>
        <taxon>Pezizomycotina</taxon>
        <taxon>Sordariomycetes</taxon>
        <taxon>Sordariomycetidae</taxon>
        <taxon>Sordariales</taxon>
        <taxon>Chaetomiaceae</taxon>
        <taxon>Chaetomium</taxon>
    </lineage>
</organism>
<evidence type="ECO:0000256" key="2">
    <source>
        <dbReference type="SAM" id="MobiDB-lite"/>
    </source>
</evidence>
<dbReference type="RefSeq" id="XP_062654407.1">
    <property type="nucleotide sequence ID" value="XM_062806938.1"/>
</dbReference>
<keyword evidence="5" id="KW-1185">Reference proteome</keyword>
<proteinExistence type="predicted"/>